<feature type="domain" description="Methyltransferase small" evidence="1">
    <location>
        <begin position="26"/>
        <end position="121"/>
    </location>
</feature>
<dbReference type="EMBL" id="LK028559">
    <property type="protein sequence ID" value="CDR31397.1"/>
    <property type="molecule type" value="Genomic_DNA"/>
</dbReference>
<accession>A0A061AK46</accession>
<dbReference type="InterPro" id="IPR007848">
    <property type="entry name" value="Small_mtfrase_dom"/>
</dbReference>
<dbReference type="PATRIC" id="fig|35623.3.peg.1323"/>
<dbReference type="Pfam" id="PF05175">
    <property type="entry name" value="MTS"/>
    <property type="match status" value="1"/>
</dbReference>
<dbReference type="FunCoup" id="A0A061AK46">
    <property type="interactions" value="24"/>
</dbReference>
<dbReference type="SUPFAM" id="SSF53335">
    <property type="entry name" value="S-adenosyl-L-methionine-dependent methyltransferases"/>
    <property type="match status" value="1"/>
</dbReference>
<dbReference type="GO" id="GO:0032259">
    <property type="term" value="P:methylation"/>
    <property type="evidence" value="ECO:0007669"/>
    <property type="project" value="UniProtKB-KW"/>
</dbReference>
<dbReference type="Proteomes" id="UP000032434">
    <property type="component" value="Chromosome 1"/>
</dbReference>
<dbReference type="InterPro" id="IPR029063">
    <property type="entry name" value="SAM-dependent_MTases_sf"/>
</dbReference>
<dbReference type="PANTHER" id="PTHR47739:SF1">
    <property type="entry name" value="TRNA1(VAL) (ADENINE(37)-N6)-METHYLTRANSFERASE"/>
    <property type="match status" value="1"/>
</dbReference>
<dbReference type="GO" id="GO:0003676">
    <property type="term" value="F:nucleic acid binding"/>
    <property type="evidence" value="ECO:0007669"/>
    <property type="project" value="InterPro"/>
</dbReference>
<dbReference type="PANTHER" id="PTHR47739">
    <property type="entry name" value="TRNA1(VAL) (ADENINE(37)-N6)-METHYLTRANSFERASE"/>
    <property type="match status" value="1"/>
</dbReference>
<dbReference type="HOGENOM" id="CLU_061983_3_0_14"/>
<dbReference type="KEGG" id="aoc:Aocu_13240"/>
<dbReference type="CDD" id="cd02440">
    <property type="entry name" value="AdoMet_MTases"/>
    <property type="match status" value="1"/>
</dbReference>
<evidence type="ECO:0000313" key="2">
    <source>
        <dbReference type="EMBL" id="CDR31397.1"/>
    </source>
</evidence>
<dbReference type="GO" id="GO:0008170">
    <property type="term" value="F:N-methyltransferase activity"/>
    <property type="evidence" value="ECO:0007669"/>
    <property type="project" value="UniProtKB-ARBA"/>
</dbReference>
<gene>
    <name evidence="2" type="primary">dam</name>
    <name evidence="2" type="ORF">Aocu_13240</name>
</gene>
<dbReference type="GO" id="GO:0008757">
    <property type="term" value="F:S-adenosylmethionine-dependent methyltransferase activity"/>
    <property type="evidence" value="ECO:0007669"/>
    <property type="project" value="UniProtKB-ARBA"/>
</dbReference>
<dbReference type="InParanoid" id="A0A061AK46"/>
<protein>
    <submittedName>
        <fullName evidence="2">N-6 adenine-specific DNA methylase</fullName>
    </submittedName>
</protein>
<organism evidence="2 3">
    <name type="scientific">Acholeplasma oculi</name>
    <dbReference type="NCBI Taxonomy" id="35623"/>
    <lineage>
        <taxon>Bacteria</taxon>
        <taxon>Bacillati</taxon>
        <taxon>Mycoplasmatota</taxon>
        <taxon>Mollicutes</taxon>
        <taxon>Acholeplasmatales</taxon>
        <taxon>Acholeplasmataceae</taxon>
        <taxon>Acholeplasma</taxon>
    </lineage>
</organism>
<dbReference type="InterPro" id="IPR050210">
    <property type="entry name" value="tRNA_Adenine-N(6)_MTase"/>
</dbReference>
<dbReference type="STRING" id="35623.Aocu_13240"/>
<evidence type="ECO:0000313" key="3">
    <source>
        <dbReference type="Proteomes" id="UP000032434"/>
    </source>
</evidence>
<evidence type="ECO:0000259" key="1">
    <source>
        <dbReference type="Pfam" id="PF05175"/>
    </source>
</evidence>
<keyword evidence="2" id="KW-0808">Transferase</keyword>
<dbReference type="Gene3D" id="3.40.50.150">
    <property type="entry name" value="Vaccinia Virus protein VP39"/>
    <property type="match status" value="1"/>
</dbReference>
<dbReference type="AlphaFoldDB" id="A0A061AK46"/>
<keyword evidence="3" id="KW-1185">Reference proteome</keyword>
<dbReference type="PROSITE" id="PS00092">
    <property type="entry name" value="N6_MTASE"/>
    <property type="match status" value="1"/>
</dbReference>
<proteinExistence type="predicted"/>
<keyword evidence="2" id="KW-0489">Methyltransferase</keyword>
<name>A0A061AK46_9MOLU</name>
<dbReference type="OrthoDB" id="9777257at2"/>
<sequence>MTKRDLLGTKLDIYSEYGKAFNLDTILLSDFTRIPKGTKLIMDFGTGNAAVMLYLSQKYEGELLGVEIQESRYQKAIYNINMNQLDARVHVVLEDLNVFKHHKLADIIVSNPPFFKVNDKTKQSDDLDMQIAKHELYLNLESLILAVRRNIKHGGLFFMIHKADRLEDIMKHLNENDFTIKRMRFVHPSLSHEPNQVLIEARYKGSYHLTVMPPLIQYKELNQYSDEMLSIYQGRSYKK</sequence>
<dbReference type="RefSeq" id="WP_045749816.1">
    <property type="nucleotide sequence ID" value="NZ_FUZK01000001.1"/>
</dbReference>
<dbReference type="InterPro" id="IPR002052">
    <property type="entry name" value="DNA_methylase_N6_adenine_CS"/>
</dbReference>
<reference evidence="3" key="1">
    <citation type="submission" date="2014-05" db="EMBL/GenBank/DDBJ databases">
        <authorList>
            <person name="Kube M."/>
        </authorList>
    </citation>
    <scope>NUCLEOTIDE SEQUENCE [LARGE SCALE GENOMIC DNA]</scope>
</reference>